<keyword evidence="1" id="KW-1133">Transmembrane helix</keyword>
<name>A0AA38PNB0_9AGAR</name>
<dbReference type="AlphaFoldDB" id="A0AA38PNB0"/>
<evidence type="ECO:0000313" key="3">
    <source>
        <dbReference type="Proteomes" id="UP001163850"/>
    </source>
</evidence>
<sequence>MNIGGGGGQGDAKAMPCWWVVLIIIAVVSAALFLSSSLSLRVIRDNDNTNTPPLLSDSSIPLLISLLIATHESTLSFFCQNMLIH</sequence>
<dbReference type="Proteomes" id="UP001163850">
    <property type="component" value="Unassembled WGS sequence"/>
</dbReference>
<protein>
    <submittedName>
        <fullName evidence="2">Uncharacterized protein</fullName>
    </submittedName>
</protein>
<reference evidence="2" key="1">
    <citation type="submission" date="2022-08" db="EMBL/GenBank/DDBJ databases">
        <authorList>
            <consortium name="DOE Joint Genome Institute"/>
            <person name="Min B."/>
            <person name="Riley R."/>
            <person name="Sierra-Patev S."/>
            <person name="Naranjo-Ortiz M."/>
            <person name="Looney B."/>
            <person name="Konkel Z."/>
            <person name="Slot J.C."/>
            <person name="Sakamoto Y."/>
            <person name="Steenwyk J.L."/>
            <person name="Rokas A."/>
            <person name="Carro J."/>
            <person name="Camarero S."/>
            <person name="Ferreira P."/>
            <person name="Molpeceres G."/>
            <person name="Ruiz-Duenas F.J."/>
            <person name="Serrano A."/>
            <person name="Henrissat B."/>
            <person name="Drula E."/>
            <person name="Hughes K.W."/>
            <person name="Mata J.L."/>
            <person name="Ishikawa N.K."/>
            <person name="Vargas-Isla R."/>
            <person name="Ushijima S."/>
            <person name="Smith C.A."/>
            <person name="Ahrendt S."/>
            <person name="Andreopoulos W."/>
            <person name="He G."/>
            <person name="Labutti K."/>
            <person name="Lipzen A."/>
            <person name="Ng V."/>
            <person name="Sandor L."/>
            <person name="Barry K."/>
            <person name="Martinez A.T."/>
            <person name="Xiao Y."/>
            <person name="Gibbons J.G."/>
            <person name="Terashima K."/>
            <person name="Hibbett D.S."/>
            <person name="Grigoriev I.V."/>
        </authorList>
    </citation>
    <scope>NUCLEOTIDE SEQUENCE</scope>
    <source>
        <strain evidence="2">TFB7829</strain>
    </source>
</reference>
<keyword evidence="1" id="KW-0812">Transmembrane</keyword>
<keyword evidence="1" id="KW-0472">Membrane</keyword>
<comment type="caution">
    <text evidence="2">The sequence shown here is derived from an EMBL/GenBank/DDBJ whole genome shotgun (WGS) entry which is preliminary data.</text>
</comment>
<feature type="transmembrane region" description="Helical" evidence="1">
    <location>
        <begin position="17"/>
        <end position="40"/>
    </location>
</feature>
<evidence type="ECO:0000313" key="2">
    <source>
        <dbReference type="EMBL" id="KAJ3978286.1"/>
    </source>
</evidence>
<organism evidence="2 3">
    <name type="scientific">Lentinula detonsa</name>
    <dbReference type="NCBI Taxonomy" id="2804962"/>
    <lineage>
        <taxon>Eukaryota</taxon>
        <taxon>Fungi</taxon>
        <taxon>Dikarya</taxon>
        <taxon>Basidiomycota</taxon>
        <taxon>Agaricomycotina</taxon>
        <taxon>Agaricomycetes</taxon>
        <taxon>Agaricomycetidae</taxon>
        <taxon>Agaricales</taxon>
        <taxon>Marasmiineae</taxon>
        <taxon>Omphalotaceae</taxon>
        <taxon>Lentinula</taxon>
    </lineage>
</organism>
<proteinExistence type="predicted"/>
<evidence type="ECO:0000256" key="1">
    <source>
        <dbReference type="SAM" id="Phobius"/>
    </source>
</evidence>
<accession>A0AA38PNB0</accession>
<dbReference type="EMBL" id="MU803485">
    <property type="protein sequence ID" value="KAJ3978286.1"/>
    <property type="molecule type" value="Genomic_DNA"/>
</dbReference>
<gene>
    <name evidence="2" type="ORF">F5890DRAFT_1560637</name>
</gene>